<dbReference type="EMBL" id="BARW01009493">
    <property type="protein sequence ID" value="GAI81146.1"/>
    <property type="molecule type" value="Genomic_DNA"/>
</dbReference>
<reference evidence="3" key="1">
    <citation type="journal article" date="2014" name="Front. Microbiol.">
        <title>High frequency of phylogenetically diverse reductive dehalogenase-homologous genes in deep subseafloor sedimentary metagenomes.</title>
        <authorList>
            <person name="Kawai M."/>
            <person name="Futagami T."/>
            <person name="Toyoda A."/>
            <person name="Takaki Y."/>
            <person name="Nishi S."/>
            <person name="Hori S."/>
            <person name="Arai W."/>
            <person name="Tsubouchi T."/>
            <person name="Morono Y."/>
            <person name="Uchiyama I."/>
            <person name="Ito T."/>
            <person name="Fujiyama A."/>
            <person name="Inagaki F."/>
            <person name="Takami H."/>
        </authorList>
    </citation>
    <scope>NUCLEOTIDE SEQUENCE</scope>
    <source>
        <strain evidence="3">Expedition CK06-06</strain>
    </source>
</reference>
<proteinExistence type="predicted"/>
<keyword evidence="1" id="KW-1133">Transmembrane helix</keyword>
<keyword evidence="1" id="KW-0472">Membrane</keyword>
<dbReference type="AlphaFoldDB" id="X1SPT6"/>
<name>X1SPT6_9ZZZZ</name>
<comment type="caution">
    <text evidence="3">The sequence shown here is derived from an EMBL/GenBank/DDBJ whole genome shotgun (WGS) entry which is preliminary data.</text>
</comment>
<dbReference type="InterPro" id="IPR045857">
    <property type="entry name" value="O16G_dom_2"/>
</dbReference>
<gene>
    <name evidence="3" type="ORF">S12H4_19074</name>
</gene>
<dbReference type="SUPFAM" id="SSF51445">
    <property type="entry name" value="(Trans)glycosidases"/>
    <property type="match status" value="1"/>
</dbReference>
<sequence>TNLYSLIFDLFSVFAHILFAVCVCNSDTAFDFLDSLSAATVILNGIPPIRFICSTEKPKFARIYTSVSILCFSFPALIGVCVVKNYPIVKYPEPNYRCWMGVSSMPEFNTDNPEVREYLLKVVKYWIKEANIDGYSNDF</sequence>
<dbReference type="InterPro" id="IPR006047">
    <property type="entry name" value="GH13_cat_dom"/>
</dbReference>
<feature type="transmembrane region" description="Helical" evidence="1">
    <location>
        <begin position="6"/>
        <end position="25"/>
    </location>
</feature>
<organism evidence="3">
    <name type="scientific">marine sediment metagenome</name>
    <dbReference type="NCBI Taxonomy" id="412755"/>
    <lineage>
        <taxon>unclassified sequences</taxon>
        <taxon>metagenomes</taxon>
        <taxon>ecological metagenomes</taxon>
    </lineage>
</organism>
<dbReference type="Gene3D" id="3.90.400.10">
    <property type="entry name" value="Oligo-1,6-glucosidase, Domain 2"/>
    <property type="match status" value="1"/>
</dbReference>
<evidence type="ECO:0000259" key="2">
    <source>
        <dbReference type="Pfam" id="PF00128"/>
    </source>
</evidence>
<feature type="domain" description="Glycosyl hydrolase family 13 catalytic" evidence="2">
    <location>
        <begin position="99"/>
        <end position="135"/>
    </location>
</feature>
<keyword evidence="1" id="KW-0812">Transmembrane</keyword>
<evidence type="ECO:0000313" key="3">
    <source>
        <dbReference type="EMBL" id="GAI81146.1"/>
    </source>
</evidence>
<dbReference type="InterPro" id="IPR017853">
    <property type="entry name" value="GH"/>
</dbReference>
<dbReference type="GO" id="GO:0005975">
    <property type="term" value="P:carbohydrate metabolic process"/>
    <property type="evidence" value="ECO:0007669"/>
    <property type="project" value="InterPro"/>
</dbReference>
<feature type="non-terminal residue" evidence="3">
    <location>
        <position position="1"/>
    </location>
</feature>
<dbReference type="Pfam" id="PF00128">
    <property type="entry name" value="Alpha-amylase"/>
    <property type="match status" value="1"/>
</dbReference>
<feature type="transmembrane region" description="Helical" evidence="1">
    <location>
        <begin position="63"/>
        <end position="83"/>
    </location>
</feature>
<accession>X1SPT6</accession>
<protein>
    <recommendedName>
        <fullName evidence="2">Glycosyl hydrolase family 13 catalytic domain-containing protein</fullName>
    </recommendedName>
</protein>
<evidence type="ECO:0000256" key="1">
    <source>
        <dbReference type="SAM" id="Phobius"/>
    </source>
</evidence>
<dbReference type="Gene3D" id="3.20.20.80">
    <property type="entry name" value="Glycosidases"/>
    <property type="match status" value="1"/>
</dbReference>